<dbReference type="EMBL" id="CP022535">
    <property type="protein sequence ID" value="ASP28075.1"/>
    <property type="molecule type" value="Genomic_DNA"/>
</dbReference>
<name>A0A222ENJ8_9MOLU</name>
<evidence type="ECO:0000313" key="3">
    <source>
        <dbReference type="Proteomes" id="UP000203229"/>
    </source>
</evidence>
<gene>
    <name evidence="2" type="ORF">SCORR_v1c03010</name>
</gene>
<dbReference type="AlphaFoldDB" id="A0A222ENJ8"/>
<evidence type="ECO:0000313" key="2">
    <source>
        <dbReference type="EMBL" id="ASP28075.1"/>
    </source>
</evidence>
<proteinExistence type="predicted"/>
<feature type="compositionally biased region" description="Basic and acidic residues" evidence="1">
    <location>
        <begin position="395"/>
        <end position="420"/>
    </location>
</feature>
<accession>A0A222ENJ8</accession>
<sequence length="420" mass="50131">MVKKTSKNRNLSKFNDSKFNLISDKTKLRIKGLIEKRLTTKTILIFAQEYESYDLAVRKQLISYISYLFNQEEEIYHQEFNRNIQQDPRSKHLQQIRWLELSEKRENIKRIEEILIKTDPETIVENLTVDTSKVIEIEQVPEEKPKKIKPLKPKNEESKIEKMLREAQIREQNEYKLREKKAAEEKLKKEQYEKEKELRAKKQAENKEVKSDKVKKNNNLIESKSEKEIQIKKKDTIKKEIKKSQPNIVINHNQTEEKQVSTAKVDRNYEKEQAEKEKLWKELYGSTRSVGGKVPNDNENNSKKVFVPTDKTPSIDFDELTHFVICGRSFEIAEYSSANNKYFIFWRKMAKKFKMSNLTVWLNLNINKQPKLLKKRLKFEKKIEKRFKLNNQLDSRVKKEKPMKNTKENDTKNETVEINS</sequence>
<keyword evidence="3" id="KW-1185">Reference proteome</keyword>
<dbReference type="Proteomes" id="UP000203229">
    <property type="component" value="Chromosome"/>
</dbReference>
<reference evidence="2 3" key="1">
    <citation type="submission" date="2017-07" db="EMBL/GenBank/DDBJ databases">
        <title>Complete genome sequence of Spiroplasma corruscae EC-1 (DSM 19793).</title>
        <authorList>
            <person name="Tsai Y.-M."/>
            <person name="Lo W.-S."/>
            <person name="Kuo C.-H."/>
        </authorList>
    </citation>
    <scope>NUCLEOTIDE SEQUENCE [LARGE SCALE GENOMIC DNA]</scope>
    <source>
        <strain evidence="2 3">EC-1</strain>
    </source>
</reference>
<protein>
    <submittedName>
        <fullName evidence="2">Uncharacterized protein</fullName>
    </submittedName>
</protein>
<organism evidence="2 3">
    <name type="scientific">Spiroplasma corruscae</name>
    <dbReference type="NCBI Taxonomy" id="216934"/>
    <lineage>
        <taxon>Bacteria</taxon>
        <taxon>Bacillati</taxon>
        <taxon>Mycoplasmatota</taxon>
        <taxon>Mollicutes</taxon>
        <taxon>Entomoplasmatales</taxon>
        <taxon>Spiroplasmataceae</taxon>
        <taxon>Spiroplasma</taxon>
    </lineage>
</organism>
<dbReference type="RefSeq" id="WP_094048481.1">
    <property type="nucleotide sequence ID" value="NZ_CP022535.1"/>
</dbReference>
<dbReference type="KEGG" id="scou:SCORR_v1c03010"/>
<dbReference type="OrthoDB" id="389305at2"/>
<feature type="region of interest" description="Disordered" evidence="1">
    <location>
        <begin position="394"/>
        <end position="420"/>
    </location>
</feature>
<evidence type="ECO:0000256" key="1">
    <source>
        <dbReference type="SAM" id="MobiDB-lite"/>
    </source>
</evidence>
<feature type="region of interest" description="Disordered" evidence="1">
    <location>
        <begin position="191"/>
        <end position="212"/>
    </location>
</feature>